<feature type="domain" description="UspA" evidence="2">
    <location>
        <begin position="1"/>
        <end position="127"/>
    </location>
</feature>
<dbReference type="RefSeq" id="WP_011827370.1">
    <property type="nucleotide sequence ID" value="NC_008820.1"/>
</dbReference>
<dbReference type="InterPro" id="IPR006015">
    <property type="entry name" value="Universal_stress_UspA"/>
</dbReference>
<dbReference type="CDD" id="cd00293">
    <property type="entry name" value="USP-like"/>
    <property type="match status" value="1"/>
</dbReference>
<evidence type="ECO:0000256" key="1">
    <source>
        <dbReference type="ARBA" id="ARBA00008791"/>
    </source>
</evidence>
<dbReference type="InterPro" id="IPR006016">
    <property type="entry name" value="UspA"/>
</dbReference>
<dbReference type="STRING" id="59922.P9303_27981"/>
<dbReference type="InterPro" id="IPR014729">
    <property type="entry name" value="Rossmann-like_a/b/a_fold"/>
</dbReference>
<sequence>MFETVLFPIDQSREAMETASKALELARSHSSRLIILSVVQAERPEMHDPEAVAVLLKRAREQVEQAGIACEVLEREGKPAFVICDVADELNVDVIVMGTRGVNLDGDSESTAARVIQLAPCPVLVVP</sequence>
<dbReference type="Proteomes" id="UP000002274">
    <property type="component" value="Chromosome"/>
</dbReference>
<evidence type="ECO:0000259" key="2">
    <source>
        <dbReference type="Pfam" id="PF00582"/>
    </source>
</evidence>
<organism evidence="3 4">
    <name type="scientific">Prochlorococcus marinus (strain MIT 9303)</name>
    <dbReference type="NCBI Taxonomy" id="59922"/>
    <lineage>
        <taxon>Bacteria</taxon>
        <taxon>Bacillati</taxon>
        <taxon>Cyanobacteriota</taxon>
        <taxon>Cyanophyceae</taxon>
        <taxon>Synechococcales</taxon>
        <taxon>Prochlorococcaceae</taxon>
        <taxon>Prochlorococcus</taxon>
    </lineage>
</organism>
<gene>
    <name evidence="3" type="ordered locus">P9303_27981</name>
</gene>
<dbReference type="KEGG" id="pmf:P9303_27981"/>
<dbReference type="PANTHER" id="PTHR46268:SF6">
    <property type="entry name" value="UNIVERSAL STRESS PROTEIN UP12"/>
    <property type="match status" value="1"/>
</dbReference>
<evidence type="ECO:0000313" key="4">
    <source>
        <dbReference type="Proteomes" id="UP000002274"/>
    </source>
</evidence>
<dbReference type="Pfam" id="PF00582">
    <property type="entry name" value="Usp"/>
    <property type="match status" value="1"/>
</dbReference>
<dbReference type="AlphaFoldDB" id="A2CDG8"/>
<dbReference type="PRINTS" id="PR01438">
    <property type="entry name" value="UNVRSLSTRESS"/>
</dbReference>
<name>A2CDG8_PROM3</name>
<evidence type="ECO:0000313" key="3">
    <source>
        <dbReference type="EMBL" id="ABM79528.1"/>
    </source>
</evidence>
<protein>
    <submittedName>
        <fullName evidence="3">Universal stress protein (Usp)</fullName>
    </submittedName>
</protein>
<dbReference type="Gene3D" id="3.40.50.620">
    <property type="entry name" value="HUPs"/>
    <property type="match status" value="1"/>
</dbReference>
<accession>A2CDG8</accession>
<reference evidence="3 4" key="1">
    <citation type="journal article" date="2007" name="PLoS Genet.">
        <title>Patterns and implications of gene gain and loss in the evolution of Prochlorococcus.</title>
        <authorList>
            <person name="Kettler G.C."/>
            <person name="Martiny A.C."/>
            <person name="Huang K."/>
            <person name="Zucker J."/>
            <person name="Coleman M.L."/>
            <person name="Rodrigue S."/>
            <person name="Chen F."/>
            <person name="Lapidus A."/>
            <person name="Ferriera S."/>
            <person name="Johnson J."/>
            <person name="Steglich C."/>
            <person name="Church G.M."/>
            <person name="Richardson P."/>
            <person name="Chisholm S.W."/>
        </authorList>
    </citation>
    <scope>NUCLEOTIDE SEQUENCE [LARGE SCALE GENOMIC DNA]</scope>
    <source>
        <strain evidence="3 4">MIT 9303</strain>
    </source>
</reference>
<dbReference type="SUPFAM" id="SSF52402">
    <property type="entry name" value="Adenine nucleotide alpha hydrolases-like"/>
    <property type="match status" value="1"/>
</dbReference>
<comment type="similarity">
    <text evidence="1">Belongs to the universal stress protein A family.</text>
</comment>
<dbReference type="BioCyc" id="PMAR59922:G1G80-2455-MONOMER"/>
<dbReference type="HOGENOM" id="CLU_049301_16_1_3"/>
<dbReference type="EMBL" id="CP000554">
    <property type="protein sequence ID" value="ABM79528.1"/>
    <property type="molecule type" value="Genomic_DNA"/>
</dbReference>
<proteinExistence type="inferred from homology"/>
<dbReference type="PANTHER" id="PTHR46268">
    <property type="entry name" value="STRESS RESPONSE PROTEIN NHAX"/>
    <property type="match status" value="1"/>
</dbReference>